<keyword evidence="1" id="KW-0472">Membrane</keyword>
<organism evidence="2 3">
    <name type="scientific">Rubricoccus marinus</name>
    <dbReference type="NCBI Taxonomy" id="716817"/>
    <lineage>
        <taxon>Bacteria</taxon>
        <taxon>Pseudomonadati</taxon>
        <taxon>Rhodothermota</taxon>
        <taxon>Rhodothermia</taxon>
        <taxon>Rhodothermales</taxon>
        <taxon>Rubricoccaceae</taxon>
        <taxon>Rubricoccus</taxon>
    </lineage>
</organism>
<dbReference type="InParanoid" id="A0A259TX07"/>
<feature type="transmembrane region" description="Helical" evidence="1">
    <location>
        <begin position="61"/>
        <end position="77"/>
    </location>
</feature>
<keyword evidence="3" id="KW-1185">Reference proteome</keyword>
<sequence>MREALRIRLLVAVGVSALLMPGVFALAVLQGATGLSQQAVAGGIYGLYILDAFARATVLDLAWWASGGMLLAAFVVAHRRGRSLDGAESGIGRAG</sequence>
<evidence type="ECO:0000256" key="1">
    <source>
        <dbReference type="SAM" id="Phobius"/>
    </source>
</evidence>
<proteinExistence type="predicted"/>
<accession>A0A259TX07</accession>
<keyword evidence="1" id="KW-1133">Transmembrane helix</keyword>
<reference evidence="2 3" key="1">
    <citation type="submission" date="2016-11" db="EMBL/GenBank/DDBJ databases">
        <title>Study of marine rhodopsin-containing bacteria.</title>
        <authorList>
            <person name="Yoshizawa S."/>
            <person name="Kumagai Y."/>
            <person name="Kogure K."/>
        </authorList>
    </citation>
    <scope>NUCLEOTIDE SEQUENCE [LARGE SCALE GENOMIC DNA]</scope>
    <source>
        <strain evidence="2 3">SG-29</strain>
    </source>
</reference>
<dbReference type="Proteomes" id="UP000216446">
    <property type="component" value="Unassembled WGS sequence"/>
</dbReference>
<keyword evidence="1" id="KW-0812">Transmembrane</keyword>
<dbReference type="EMBL" id="MQWB01000001">
    <property type="protein sequence ID" value="OZC02230.1"/>
    <property type="molecule type" value="Genomic_DNA"/>
</dbReference>
<evidence type="ECO:0000313" key="2">
    <source>
        <dbReference type="EMBL" id="OZC02230.1"/>
    </source>
</evidence>
<protein>
    <submittedName>
        <fullName evidence="2">Uncharacterized protein</fullName>
    </submittedName>
</protein>
<evidence type="ECO:0000313" key="3">
    <source>
        <dbReference type="Proteomes" id="UP000216446"/>
    </source>
</evidence>
<gene>
    <name evidence="2" type="ORF">BSZ36_04040</name>
</gene>
<dbReference type="AlphaFoldDB" id="A0A259TX07"/>
<name>A0A259TX07_9BACT</name>
<dbReference type="RefSeq" id="WP_094546266.1">
    <property type="nucleotide sequence ID" value="NZ_MQWB01000001.1"/>
</dbReference>
<comment type="caution">
    <text evidence="2">The sequence shown here is derived from an EMBL/GenBank/DDBJ whole genome shotgun (WGS) entry which is preliminary data.</text>
</comment>